<organism evidence="2 3">
    <name type="scientific">Solidesulfovibrio carbinoliphilus subsp. oakridgensis</name>
    <dbReference type="NCBI Taxonomy" id="694327"/>
    <lineage>
        <taxon>Bacteria</taxon>
        <taxon>Pseudomonadati</taxon>
        <taxon>Thermodesulfobacteriota</taxon>
        <taxon>Desulfovibrionia</taxon>
        <taxon>Desulfovibrionales</taxon>
        <taxon>Desulfovibrionaceae</taxon>
        <taxon>Solidesulfovibrio</taxon>
    </lineage>
</organism>
<feature type="domain" description="ATP-citrate synthase/succinyl-CoA ligase C-terminal" evidence="1">
    <location>
        <begin position="338"/>
        <end position="496"/>
    </location>
</feature>
<dbReference type="Proteomes" id="UP000004662">
    <property type="component" value="Chromosome"/>
</dbReference>
<dbReference type="eggNOG" id="COG0074">
    <property type="taxonomic scope" value="Bacteria"/>
</dbReference>
<dbReference type="HOGENOM" id="CLU_026233_1_0_7"/>
<dbReference type="InterPro" id="IPR016102">
    <property type="entry name" value="Succinyl-CoA_synth-like"/>
</dbReference>
<dbReference type="GO" id="GO:0016829">
    <property type="term" value="F:lyase activity"/>
    <property type="evidence" value="ECO:0007669"/>
    <property type="project" value="UniProtKB-KW"/>
</dbReference>
<evidence type="ECO:0000313" key="2">
    <source>
        <dbReference type="EMBL" id="EHJ47150.1"/>
    </source>
</evidence>
<dbReference type="Pfam" id="PF00549">
    <property type="entry name" value="Ligase_CoA"/>
    <property type="match status" value="1"/>
</dbReference>
<evidence type="ECO:0000259" key="1">
    <source>
        <dbReference type="Pfam" id="PF00549"/>
    </source>
</evidence>
<dbReference type="NCBIfam" id="NF004760">
    <property type="entry name" value="PRK06091.1"/>
    <property type="match status" value="1"/>
</dbReference>
<dbReference type="PANTHER" id="PTHR11117:SF24">
    <property type="entry name" value="PROTEIN FDRA"/>
    <property type="match status" value="1"/>
</dbReference>
<dbReference type="PANTHER" id="PTHR11117">
    <property type="entry name" value="SUCCINYL-COA LIGASE SUBUNIT ALPHA"/>
    <property type="match status" value="1"/>
</dbReference>
<dbReference type="GO" id="GO:0009361">
    <property type="term" value="C:succinate-CoA ligase complex (ADP-forming)"/>
    <property type="evidence" value="ECO:0007669"/>
    <property type="project" value="TreeGrafter"/>
</dbReference>
<dbReference type="SUPFAM" id="SSF52210">
    <property type="entry name" value="Succinyl-CoA synthetase domains"/>
    <property type="match status" value="2"/>
</dbReference>
<keyword evidence="2" id="KW-0456">Lyase</keyword>
<name>G7Q7J7_9BACT</name>
<dbReference type="Gene3D" id="3.40.50.720">
    <property type="entry name" value="NAD(P)-binding Rossmann-like Domain"/>
    <property type="match status" value="1"/>
</dbReference>
<dbReference type="GO" id="GO:0004775">
    <property type="term" value="F:succinate-CoA ligase (ADP-forming) activity"/>
    <property type="evidence" value="ECO:0007669"/>
    <property type="project" value="TreeGrafter"/>
</dbReference>
<dbReference type="GO" id="GO:0006099">
    <property type="term" value="P:tricarboxylic acid cycle"/>
    <property type="evidence" value="ECO:0007669"/>
    <property type="project" value="TreeGrafter"/>
</dbReference>
<dbReference type="STRING" id="694327.DFW101_1140"/>
<gene>
    <name evidence="2" type="ORF">DFW101_1140</name>
</gene>
<dbReference type="InterPro" id="IPR005811">
    <property type="entry name" value="SUCC_ACL_C"/>
</dbReference>
<keyword evidence="2" id="KW-0436">Ligase</keyword>
<accession>G7Q7J7</accession>
<sequence length="502" mass="52111">MLLQATVRKNQYQDSVRLMQISRQASQLPGVGKVLALLGTDSNKKVLADLGLMDDVVAAATANDLVICVEAENAEAVAAALADVDGRLRSVAAAGPAEANPKSLEEAVARLSGANFAMISLPGQLAKLDVVTALEQGLHVMLFSDNISLADEAELKALAAKKGLLLMGPDCGTAIINGVALALANVVRRGEIGLAAASGTGIQEVTCLIDRFGGGVSHAIGVGGRDLKKEVGGTMMRQAIRILAADPATKTLVVLSKPGAPEVMETVLDEARQSGLRVVTCLLGGDASAAPEGMVCVSTLEEAAFAALDRDLPPLAIPPGLRERAAALSSGRQYLRGLYSGGTLCYETLFLLKDDLDIQSNVAIKPELKLGYPVKGTGHCCVDLGEDEFTQGRPHPIIDLSLRLERLAEEMADPSVKVVLLDLVLGYGAHRNPAAELAEAIAAASQARPDGGPVVLVHVCGTQADPQDLQAQEKLLAEVGAFLFPTNAQAAKAARAIVAGEL</sequence>
<keyword evidence="3" id="KW-1185">Reference proteome</keyword>
<reference evidence="3" key="1">
    <citation type="journal article" date="2015" name="Genome Announc.">
        <title>High-Quality Draft Genome Sequence of Desulfovibrio carbinoliphilus FW-101-2B, an Organic Acid-Oxidizing Sulfate-Reducing Bacterium Isolated from Uranium(VI)-Contaminated Groundwater.</title>
        <authorList>
            <person name="Ramsay B.D."/>
            <person name="Hwang C."/>
            <person name="Woo H.L."/>
            <person name="Carroll S.L."/>
            <person name="Lucas S."/>
            <person name="Han J."/>
            <person name="Lapidus A.L."/>
            <person name="Cheng J.F."/>
            <person name="Goodwin L.A."/>
            <person name="Pitluck S."/>
            <person name="Peters L."/>
            <person name="Chertkov O."/>
            <person name="Held B."/>
            <person name="Detter J.C."/>
            <person name="Han C.S."/>
            <person name="Tapia R."/>
            <person name="Land M.L."/>
            <person name="Hauser L.J."/>
            <person name="Kyrpides N.C."/>
            <person name="Ivanova N.N."/>
            <person name="Mikhailova N."/>
            <person name="Pagani I."/>
            <person name="Woyke T."/>
            <person name="Arkin A.P."/>
            <person name="Dehal P."/>
            <person name="Chivian D."/>
            <person name="Criddle C.S."/>
            <person name="Wu W."/>
            <person name="Chakraborty R."/>
            <person name="Hazen T.C."/>
            <person name="Fields M.W."/>
        </authorList>
    </citation>
    <scope>NUCLEOTIDE SEQUENCE [LARGE SCALE GENOMIC DNA]</scope>
    <source>
        <strain evidence="3">FW-101-2B</strain>
    </source>
</reference>
<dbReference type="EMBL" id="CM001368">
    <property type="protein sequence ID" value="EHJ47150.1"/>
    <property type="molecule type" value="Genomic_DNA"/>
</dbReference>
<dbReference type="Gene3D" id="3.40.50.261">
    <property type="entry name" value="Succinyl-CoA synthetase domains"/>
    <property type="match status" value="2"/>
</dbReference>
<dbReference type="GO" id="GO:0005829">
    <property type="term" value="C:cytosol"/>
    <property type="evidence" value="ECO:0007669"/>
    <property type="project" value="TreeGrafter"/>
</dbReference>
<protein>
    <submittedName>
        <fullName evidence="2">ATP-citrate lyase/succinyl-CoA ligase</fullName>
    </submittedName>
</protein>
<proteinExistence type="predicted"/>
<dbReference type="OrthoDB" id="5580580at2"/>
<dbReference type="RefSeq" id="WP_009180562.1">
    <property type="nucleotide sequence ID" value="NZ_CM001368.1"/>
</dbReference>
<evidence type="ECO:0000313" key="3">
    <source>
        <dbReference type="Proteomes" id="UP000004662"/>
    </source>
</evidence>
<dbReference type="GO" id="GO:0004776">
    <property type="term" value="F:succinate-CoA ligase (GDP-forming) activity"/>
    <property type="evidence" value="ECO:0007669"/>
    <property type="project" value="TreeGrafter"/>
</dbReference>
<dbReference type="AlphaFoldDB" id="G7Q7J7"/>